<name>A0ABQ1U8Q6_9NOCA</name>
<dbReference type="PANTHER" id="PTHR30055:SF234">
    <property type="entry name" value="HTH-TYPE TRANSCRIPTIONAL REGULATOR BETI"/>
    <property type="match status" value="1"/>
</dbReference>
<dbReference type="InterPro" id="IPR036271">
    <property type="entry name" value="Tet_transcr_reg_TetR-rel_C_sf"/>
</dbReference>
<comment type="caution">
    <text evidence="6">The sequence shown here is derived from an EMBL/GenBank/DDBJ whole genome shotgun (WGS) entry which is preliminary data.</text>
</comment>
<dbReference type="PANTHER" id="PTHR30055">
    <property type="entry name" value="HTH-TYPE TRANSCRIPTIONAL REGULATOR RUTR"/>
    <property type="match status" value="1"/>
</dbReference>
<evidence type="ECO:0000256" key="1">
    <source>
        <dbReference type="ARBA" id="ARBA00023015"/>
    </source>
</evidence>
<evidence type="ECO:0000313" key="7">
    <source>
        <dbReference type="Proteomes" id="UP000632454"/>
    </source>
</evidence>
<evidence type="ECO:0000256" key="4">
    <source>
        <dbReference type="PROSITE-ProRule" id="PRU00335"/>
    </source>
</evidence>
<reference evidence="7" key="1">
    <citation type="journal article" date="2019" name="Int. J. Syst. Evol. Microbiol.">
        <title>The Global Catalogue of Microorganisms (GCM) 10K type strain sequencing project: providing services to taxonomists for standard genome sequencing and annotation.</title>
        <authorList>
            <consortium name="The Broad Institute Genomics Platform"/>
            <consortium name="The Broad Institute Genome Sequencing Center for Infectious Disease"/>
            <person name="Wu L."/>
            <person name="Ma J."/>
        </authorList>
    </citation>
    <scope>NUCLEOTIDE SEQUENCE [LARGE SCALE GENOMIC DNA]</scope>
    <source>
        <strain evidence="7">CCM 7855</strain>
    </source>
</reference>
<keyword evidence="7" id="KW-1185">Reference proteome</keyword>
<dbReference type="Pfam" id="PF00440">
    <property type="entry name" value="TetR_N"/>
    <property type="match status" value="1"/>
</dbReference>
<dbReference type="InterPro" id="IPR001647">
    <property type="entry name" value="HTH_TetR"/>
</dbReference>
<proteinExistence type="predicted"/>
<keyword evidence="3" id="KW-0804">Transcription</keyword>
<feature type="domain" description="HTH tetR-type" evidence="5">
    <location>
        <begin position="10"/>
        <end position="70"/>
    </location>
</feature>
<dbReference type="SUPFAM" id="SSF48498">
    <property type="entry name" value="Tetracyclin repressor-like, C-terminal domain"/>
    <property type="match status" value="1"/>
</dbReference>
<dbReference type="InterPro" id="IPR009057">
    <property type="entry name" value="Homeodomain-like_sf"/>
</dbReference>
<keyword evidence="1" id="KW-0805">Transcription regulation</keyword>
<feature type="DNA-binding region" description="H-T-H motif" evidence="4">
    <location>
        <begin position="33"/>
        <end position="52"/>
    </location>
</feature>
<dbReference type="PRINTS" id="PR00455">
    <property type="entry name" value="HTHTETR"/>
</dbReference>
<dbReference type="EMBL" id="BMCS01000001">
    <property type="protein sequence ID" value="GGF11831.1"/>
    <property type="molecule type" value="Genomic_DNA"/>
</dbReference>
<dbReference type="Proteomes" id="UP000632454">
    <property type="component" value="Unassembled WGS sequence"/>
</dbReference>
<keyword evidence="2 4" id="KW-0238">DNA-binding</keyword>
<sequence>MPRVSDAYRQARRDEIVAAALRVLRRRALNDLTMADIIEEAGLSAGSVYSHFARKDELIELVAAEVIGKRLSLLAMPDDEPARSPREVVRRWLVGLEQAGIPFATVVQFWGEAAFDPTMREIVQRRMSDIERAFAAAAERWLIAEGREPATAPTTALAMLTFCQGYIVRSAVLGAQDVDASLAAIDLSRG</sequence>
<evidence type="ECO:0000256" key="2">
    <source>
        <dbReference type="ARBA" id="ARBA00023125"/>
    </source>
</evidence>
<dbReference type="PROSITE" id="PS50977">
    <property type="entry name" value="HTH_TETR_2"/>
    <property type="match status" value="1"/>
</dbReference>
<accession>A0ABQ1U8Q6</accession>
<dbReference type="InterPro" id="IPR050109">
    <property type="entry name" value="HTH-type_TetR-like_transc_reg"/>
</dbReference>
<gene>
    <name evidence="6" type="ORF">GCM10007298_04740</name>
</gene>
<protein>
    <recommendedName>
        <fullName evidence="5">HTH tetR-type domain-containing protein</fullName>
    </recommendedName>
</protein>
<organism evidence="6 7">
    <name type="scientific">Williamsia phyllosphaerae</name>
    <dbReference type="NCBI Taxonomy" id="885042"/>
    <lineage>
        <taxon>Bacteria</taxon>
        <taxon>Bacillati</taxon>
        <taxon>Actinomycetota</taxon>
        <taxon>Actinomycetes</taxon>
        <taxon>Mycobacteriales</taxon>
        <taxon>Nocardiaceae</taxon>
        <taxon>Williamsia</taxon>
    </lineage>
</organism>
<evidence type="ECO:0000259" key="5">
    <source>
        <dbReference type="PROSITE" id="PS50977"/>
    </source>
</evidence>
<evidence type="ECO:0000313" key="6">
    <source>
        <dbReference type="EMBL" id="GGF11831.1"/>
    </source>
</evidence>
<dbReference type="SUPFAM" id="SSF46689">
    <property type="entry name" value="Homeodomain-like"/>
    <property type="match status" value="1"/>
</dbReference>
<evidence type="ECO:0000256" key="3">
    <source>
        <dbReference type="ARBA" id="ARBA00023163"/>
    </source>
</evidence>
<dbReference type="Gene3D" id="1.10.357.10">
    <property type="entry name" value="Tetracycline Repressor, domain 2"/>
    <property type="match status" value="1"/>
</dbReference>